<dbReference type="RefSeq" id="WP_061264172.1">
    <property type="nucleotide sequence ID" value="NZ_BCSZ01000033.1"/>
</dbReference>
<reference evidence="2 3" key="1">
    <citation type="journal article" date="2016" name="Genome Announc.">
        <title>Draft Genome Sequences of Five Rapidly Growing Mycobacterium Species, M. thermoresistibile, M. fortuitum subsp. acetamidolyticum, M. canariasense, M. brisbanense, and M. novocastrense.</title>
        <authorList>
            <person name="Katahira K."/>
            <person name="Ogura Y."/>
            <person name="Gotoh Y."/>
            <person name="Hayashi T."/>
        </authorList>
    </citation>
    <scope>NUCLEOTIDE SEQUENCE [LARGE SCALE GENOMIC DNA]</scope>
    <source>
        <strain evidence="2 3">JCM6368</strain>
    </source>
</reference>
<proteinExistence type="predicted"/>
<name>A0A124E4L4_MYCFO</name>
<keyword evidence="1" id="KW-0732">Signal</keyword>
<sequence>MDALGVLRLRWSAACAACCLLLAGFDAVAGLACGDETAAVDSLGAGSAGRCDSVGVVRFGGDAGAAWVLELAAVAGVVEAVLAGASGSSG</sequence>
<comment type="caution">
    <text evidence="2">The sequence shown here is derived from an EMBL/GenBank/DDBJ whole genome shotgun (WGS) entry which is preliminary data.</text>
</comment>
<organism evidence="2 3">
    <name type="scientific">Mycolicibacterium fortuitum subsp. acetamidolyticum</name>
    <dbReference type="NCBI Taxonomy" id="144550"/>
    <lineage>
        <taxon>Bacteria</taxon>
        <taxon>Bacillati</taxon>
        <taxon>Actinomycetota</taxon>
        <taxon>Actinomycetes</taxon>
        <taxon>Mycobacteriales</taxon>
        <taxon>Mycobacteriaceae</taxon>
        <taxon>Mycolicibacterium</taxon>
    </lineage>
</organism>
<dbReference type="AlphaFoldDB" id="A0A124E4L4"/>
<protein>
    <submittedName>
        <fullName evidence="2">Uncharacterized protein</fullName>
    </submittedName>
</protein>
<accession>A0A124E4L4</accession>
<dbReference type="Proteomes" id="UP000069705">
    <property type="component" value="Unassembled WGS sequence"/>
</dbReference>
<dbReference type="EMBL" id="BCSZ01000033">
    <property type="protein sequence ID" value="GAT03491.1"/>
    <property type="molecule type" value="Genomic_DNA"/>
</dbReference>
<evidence type="ECO:0000313" key="2">
    <source>
        <dbReference type="EMBL" id="GAT03491.1"/>
    </source>
</evidence>
<feature type="signal peptide" evidence="1">
    <location>
        <begin position="1"/>
        <end position="29"/>
    </location>
</feature>
<reference evidence="3" key="2">
    <citation type="submission" date="2016-02" db="EMBL/GenBank/DDBJ databases">
        <title>Draft genome sequence of five rapidly growing Mycobacterium species.</title>
        <authorList>
            <person name="Katahira K."/>
            <person name="Gotou Y."/>
            <person name="Iida K."/>
            <person name="Ogura Y."/>
            <person name="Hayashi T."/>
        </authorList>
    </citation>
    <scope>NUCLEOTIDE SEQUENCE [LARGE SCALE GENOMIC DNA]</scope>
    <source>
        <strain evidence="3">JCM6368</strain>
    </source>
</reference>
<evidence type="ECO:0000256" key="1">
    <source>
        <dbReference type="SAM" id="SignalP"/>
    </source>
</evidence>
<evidence type="ECO:0000313" key="3">
    <source>
        <dbReference type="Proteomes" id="UP000069705"/>
    </source>
</evidence>
<gene>
    <name evidence="2" type="ORF">RMCFA_3603</name>
</gene>
<feature type="chain" id="PRO_5039200774" evidence="1">
    <location>
        <begin position="30"/>
        <end position="90"/>
    </location>
</feature>